<dbReference type="EMBL" id="FN668650">
    <property type="protein sequence ID" value="CBK22660.2"/>
    <property type="molecule type" value="Genomic_DNA"/>
</dbReference>
<dbReference type="PANTHER" id="PTHR13234">
    <property type="entry name" value="GAMMA-INTERFERON INDUCIBLE LYSOSOMAL THIOL REDUCTASE GILT"/>
    <property type="match status" value="1"/>
</dbReference>
<feature type="signal peptide" evidence="6">
    <location>
        <begin position="1"/>
        <end position="18"/>
    </location>
</feature>
<dbReference type="RefSeq" id="XP_012896708.1">
    <property type="nucleotide sequence ID" value="XM_013041254.1"/>
</dbReference>
<dbReference type="PANTHER" id="PTHR13234:SF8">
    <property type="entry name" value="GAMMA-INTERFERON-INDUCIBLE LYSOSOMAL THIOL REDUCTASE"/>
    <property type="match status" value="1"/>
</dbReference>
<keyword evidence="8" id="KW-1185">Reference proteome</keyword>
<evidence type="ECO:0000256" key="4">
    <source>
        <dbReference type="ARBA" id="ARBA00022729"/>
    </source>
</evidence>
<organism evidence="7">
    <name type="scientific">Blastocystis hominis</name>
    <dbReference type="NCBI Taxonomy" id="12968"/>
    <lineage>
        <taxon>Eukaryota</taxon>
        <taxon>Sar</taxon>
        <taxon>Stramenopiles</taxon>
        <taxon>Bigyra</taxon>
        <taxon>Opalozoa</taxon>
        <taxon>Opalinata</taxon>
        <taxon>Blastocystidae</taxon>
        <taxon>Blastocystis</taxon>
    </lineage>
</organism>
<evidence type="ECO:0000313" key="8">
    <source>
        <dbReference type="Proteomes" id="UP000008312"/>
    </source>
</evidence>
<evidence type="ECO:0000256" key="1">
    <source>
        <dbReference type="ARBA" id="ARBA00004613"/>
    </source>
</evidence>
<reference evidence="7" key="1">
    <citation type="submission" date="2010-02" db="EMBL/GenBank/DDBJ databases">
        <title>Sequencing and annotation of the Blastocystis hominis genome.</title>
        <authorList>
            <person name="Wincker P."/>
        </authorList>
    </citation>
    <scope>NUCLEOTIDE SEQUENCE</scope>
    <source>
        <strain evidence="7">Singapore isolate B</strain>
    </source>
</reference>
<dbReference type="Gene3D" id="3.40.30.10">
    <property type="entry name" value="Glutaredoxin"/>
    <property type="match status" value="3"/>
</dbReference>
<dbReference type="OMA" id="PGCEYFI"/>
<dbReference type="GeneID" id="24919898"/>
<name>D8M2T7_BLAHO</name>
<feature type="chain" id="PRO_5003117717" evidence="6">
    <location>
        <begin position="19"/>
        <end position="558"/>
    </location>
</feature>
<sequence>MLSKILFVALALLAAASAADKVKASLYFESYCPGCEYFITHSLVELHETEDLMAITDLELVPYGNARVITRDPPTFQCQHGDKECYGNYIELCSQEHYPEKWWPFILCQETSVDFSDEGVEKCAAAAGVDAQVILSCAKGTEGPALHLVAADKTPADHKWVPWIVVDGKVLEHTTDFFKAICEAYKGEKPESCGKYEANEAPKVKATLYFESYCPGCEYFITNELVKLHETEDLMAITDLELVPYGNAHVITRDPPTFQCQHGDKECYGNYIELCSQEHYPEKWWPFILCQETSVDFSDEGVEKCAAAAGVDAQVILSCAKGTEGPALHLVAADKTPADHKWVPWVVVDGKVMGESDDFFQMICDAYKGEKPASCKKAQKNEAPKVKATLYFESYCPGCEYFITNELVKLHETEDLMAITDLELVPYGNARVITRDPPTFQCQHGDKECYGNYIELCSQEHYPEKWWPFILCQETSVDFSDEGVEKCAAAAGVDAQVILSCAKGTEGPALHLIAADKTPADHKWVPWVVVDGKVMGESDDFFQMICDAYKGEKPASCK</sequence>
<gene>
    <name evidence="7" type="ORF">GSBLH_T00002755001</name>
</gene>
<comment type="similarity">
    <text evidence="2">Belongs to the GILT family.</text>
</comment>
<dbReference type="GO" id="GO:0005576">
    <property type="term" value="C:extracellular region"/>
    <property type="evidence" value="ECO:0007669"/>
    <property type="project" value="UniProtKB-SubCell"/>
</dbReference>
<evidence type="ECO:0000256" key="5">
    <source>
        <dbReference type="ARBA" id="ARBA00023180"/>
    </source>
</evidence>
<keyword evidence="3" id="KW-0964">Secreted</keyword>
<protein>
    <submittedName>
        <fullName evidence="7">Uncharacterized protein</fullName>
    </submittedName>
</protein>
<dbReference type="Pfam" id="PF03227">
    <property type="entry name" value="GILT"/>
    <property type="match status" value="3"/>
</dbReference>
<dbReference type="GO" id="GO:0016671">
    <property type="term" value="F:oxidoreductase activity, acting on a sulfur group of donors, disulfide as acceptor"/>
    <property type="evidence" value="ECO:0007669"/>
    <property type="project" value="InterPro"/>
</dbReference>
<dbReference type="InterPro" id="IPR004911">
    <property type="entry name" value="Interferon-induced_GILT"/>
</dbReference>
<dbReference type="Proteomes" id="UP000008312">
    <property type="component" value="Unassembled WGS sequence"/>
</dbReference>
<evidence type="ECO:0000256" key="3">
    <source>
        <dbReference type="ARBA" id="ARBA00022525"/>
    </source>
</evidence>
<keyword evidence="4 6" id="KW-0732">Signal</keyword>
<dbReference type="OrthoDB" id="958254at2759"/>
<comment type="subcellular location">
    <subcellularLocation>
        <location evidence="1">Secreted</location>
    </subcellularLocation>
</comment>
<dbReference type="AlphaFoldDB" id="D8M2T7"/>
<evidence type="ECO:0000256" key="6">
    <source>
        <dbReference type="SAM" id="SignalP"/>
    </source>
</evidence>
<evidence type="ECO:0000313" key="7">
    <source>
        <dbReference type="EMBL" id="CBK22660.2"/>
    </source>
</evidence>
<proteinExistence type="inferred from homology"/>
<evidence type="ECO:0000256" key="2">
    <source>
        <dbReference type="ARBA" id="ARBA00005679"/>
    </source>
</evidence>
<accession>D8M2T7</accession>
<dbReference type="InParanoid" id="D8M2T7"/>
<keyword evidence="5" id="KW-0325">Glycoprotein</keyword>